<keyword evidence="3" id="KW-1185">Reference proteome</keyword>
<dbReference type="RefSeq" id="WP_377734668.1">
    <property type="nucleotide sequence ID" value="NZ_JBHSRI010000019.1"/>
</dbReference>
<evidence type="ECO:0000256" key="1">
    <source>
        <dbReference type="SAM" id="Coils"/>
    </source>
</evidence>
<organism evidence="2 3">
    <name type="scientific">Paenisporosarcina macmurdoensis</name>
    <dbReference type="NCBI Taxonomy" id="212659"/>
    <lineage>
        <taxon>Bacteria</taxon>
        <taxon>Bacillati</taxon>
        <taxon>Bacillota</taxon>
        <taxon>Bacilli</taxon>
        <taxon>Bacillales</taxon>
        <taxon>Caryophanaceae</taxon>
        <taxon>Paenisporosarcina</taxon>
    </lineage>
</organism>
<sequence>MKATPDHLIRMELHMEQLIRMIAHLNERILVLEHKFTEPSLRVVGK</sequence>
<accession>A0ABW1L8J6</accession>
<proteinExistence type="predicted"/>
<gene>
    <name evidence="2" type="ORF">ACFPYN_12655</name>
</gene>
<reference evidence="3" key="1">
    <citation type="journal article" date="2019" name="Int. J. Syst. Evol. Microbiol.">
        <title>The Global Catalogue of Microorganisms (GCM) 10K type strain sequencing project: providing services to taxonomists for standard genome sequencing and annotation.</title>
        <authorList>
            <consortium name="The Broad Institute Genomics Platform"/>
            <consortium name="The Broad Institute Genome Sequencing Center for Infectious Disease"/>
            <person name="Wu L."/>
            <person name="Ma J."/>
        </authorList>
    </citation>
    <scope>NUCLEOTIDE SEQUENCE [LARGE SCALE GENOMIC DNA]</scope>
    <source>
        <strain evidence="3">CCUG 54527</strain>
    </source>
</reference>
<feature type="coiled-coil region" evidence="1">
    <location>
        <begin position="8"/>
        <end position="35"/>
    </location>
</feature>
<comment type="caution">
    <text evidence="2">The sequence shown here is derived from an EMBL/GenBank/DDBJ whole genome shotgun (WGS) entry which is preliminary data.</text>
</comment>
<keyword evidence="1" id="KW-0175">Coiled coil</keyword>
<dbReference type="Proteomes" id="UP001596170">
    <property type="component" value="Unassembled WGS sequence"/>
</dbReference>
<evidence type="ECO:0000313" key="3">
    <source>
        <dbReference type="Proteomes" id="UP001596170"/>
    </source>
</evidence>
<dbReference type="EMBL" id="JBHSRI010000019">
    <property type="protein sequence ID" value="MFC6040274.1"/>
    <property type="molecule type" value="Genomic_DNA"/>
</dbReference>
<protein>
    <submittedName>
        <fullName evidence="2">Uncharacterized protein</fullName>
    </submittedName>
</protein>
<evidence type="ECO:0000313" key="2">
    <source>
        <dbReference type="EMBL" id="MFC6040274.1"/>
    </source>
</evidence>
<name>A0ABW1L8J6_9BACL</name>